<evidence type="ECO:0000313" key="1">
    <source>
        <dbReference type="EMBL" id="QOX89311.1"/>
    </source>
</evidence>
<dbReference type="AlphaFoldDB" id="A0A7S7FZB1"/>
<protein>
    <recommendedName>
        <fullName evidence="2">Sequence-variable mosaic (SVM) signal sequence domain-containing protein</fullName>
    </recommendedName>
</protein>
<dbReference type="EMBL" id="CP060385">
    <property type="protein sequence ID" value="QOX89311.1"/>
    <property type="molecule type" value="Genomic_DNA"/>
</dbReference>
<organism evidence="1">
    <name type="scientific">Candidatus Phytoplasma australasiaticum subsp. australasiaticum</name>
    <dbReference type="NCBI Taxonomy" id="2832407"/>
    <lineage>
        <taxon>Bacteria</taxon>
        <taxon>Bacillati</taxon>
        <taxon>Mycoplasmatota</taxon>
        <taxon>Mollicutes</taxon>
        <taxon>Acholeplasmatales</taxon>
        <taxon>Acholeplasmataceae</taxon>
        <taxon>Candidatus Phytoplasma</taxon>
        <taxon>16SrII (Peanut WB group)</taxon>
        <taxon>Candidatus Phytoplasma australasiaticum</taxon>
    </lineage>
</organism>
<sequence>MMESIDIMDFYVNQTQINKLRNIQIKIDQNRQQMMLIKNQMYNYQNQINNI</sequence>
<gene>
    <name evidence="1" type="ORF">H7685_02390</name>
</gene>
<evidence type="ECO:0008006" key="2">
    <source>
        <dbReference type="Google" id="ProtNLM"/>
    </source>
</evidence>
<proteinExistence type="predicted"/>
<accession>A0A7S7FZB1</accession>
<reference evidence="1" key="1">
    <citation type="submission" date="2020-08" db="EMBL/GenBank/DDBJ databases">
        <title>Phytoplasma sp. strain PR08 associated with Phyllody Disease of Parthenium hysterophorus.</title>
        <authorList>
            <person name="Kirdat K."/>
            <person name="Tiwarekar B."/>
            <person name="Yadav A."/>
        </authorList>
    </citation>
    <scope>NUCLEOTIDE SEQUENCE [LARGE SCALE GENOMIC DNA]</scope>
    <source>
        <strain evidence="1">PR08</strain>
    </source>
</reference>
<name>A0A7S7FZB1_9MOLU</name>